<dbReference type="Proteomes" id="UP001301769">
    <property type="component" value="Unassembled WGS sequence"/>
</dbReference>
<keyword evidence="5" id="KW-1185">Reference proteome</keyword>
<feature type="domain" description="Carboxylesterase type B" evidence="3">
    <location>
        <begin position="147"/>
        <end position="687"/>
    </location>
</feature>
<evidence type="ECO:0000313" key="5">
    <source>
        <dbReference type="Proteomes" id="UP001301769"/>
    </source>
</evidence>
<proteinExistence type="inferred from homology"/>
<comment type="similarity">
    <text evidence="1">Belongs to the type-B carboxylesterase/lipase family.</text>
</comment>
<evidence type="ECO:0000256" key="2">
    <source>
        <dbReference type="ARBA" id="ARBA00022801"/>
    </source>
</evidence>
<protein>
    <submittedName>
        <fullName evidence="4">Alpha/beta-hydrolase</fullName>
    </submittedName>
</protein>
<sequence>MFAIVSKHLLAVGLAIPAVHGLWVGGGLTILTKNELDSAENKGAGAILVSQPSPYSSAKFSCDLLGEIPWNPDNTDFDDTLKTALGYQIYEKLAPKDQLYWVLKLQDADICRGIDATGEAHDIDCLSELPMLCTQSAPLSNSTFADNSVNWQVSQFVGNKLLTGYRDYHTWKFRGIRYADKPARFTYSKAASFESDGEVDATNAGADCSQPIGEVKNGSSEDCLFANVWTPYLPRMGEYSQKSQLKPVMLYLYGGGLTSGSGKNTNTDGTNLASRGDVVVVSVNYRVGTIGFLNLNDGVHNGNYALSDMTSALQWVNKYIKYFGGDPDRVTLFGESSGAHSTHMMLGVKKAEGLFHRAIMQSGPDGWPSAGAAQSAPLLSYPQYDTLQHNYETATKAVLKEAGCANAKDALKCLSKYSGFELLNPLPVHLPSQTTNQFPINSGVVIDGSYLTTNQLIVNQTGLSYASNISIIAGFNRDEAGVQVDNLPLANSTFESYFAQEVTTHFNMPPNTNISSLYPLARYPGSTNPNFSPGSLSPQSSEIFNASMRIATDAVFVCYSLAKLYSAVKSTAFKSAYSYNFNRTYQTNGYTRPWCIPPKSDAFPNGDPSKEYFKCHAGEQMIVFGTERRAGRPDRDGLDVKFMQLIVDYWSWFARTGDPNPDERYLEVRGYLNTLGQVRTRGRWEKVTVQNPTTRILQWDGVQVPFESQEVCRALGAGYDSLEASR</sequence>
<dbReference type="InterPro" id="IPR019826">
    <property type="entry name" value="Carboxylesterase_B_AS"/>
</dbReference>
<reference evidence="4" key="2">
    <citation type="submission" date="2023-05" db="EMBL/GenBank/DDBJ databases">
        <authorList>
            <consortium name="Lawrence Berkeley National Laboratory"/>
            <person name="Steindorff A."/>
            <person name="Hensen N."/>
            <person name="Bonometti L."/>
            <person name="Westerberg I."/>
            <person name="Brannstrom I.O."/>
            <person name="Guillou S."/>
            <person name="Cros-Aarteil S."/>
            <person name="Calhoun S."/>
            <person name="Haridas S."/>
            <person name="Kuo A."/>
            <person name="Mondo S."/>
            <person name="Pangilinan J."/>
            <person name="Riley R."/>
            <person name="Labutti K."/>
            <person name="Andreopoulos B."/>
            <person name="Lipzen A."/>
            <person name="Chen C."/>
            <person name="Yanf M."/>
            <person name="Daum C."/>
            <person name="Ng V."/>
            <person name="Clum A."/>
            <person name="Ohm R."/>
            <person name="Martin F."/>
            <person name="Silar P."/>
            <person name="Natvig D."/>
            <person name="Lalanne C."/>
            <person name="Gautier V."/>
            <person name="Ament-Velasquez S.L."/>
            <person name="Kruys A."/>
            <person name="Hutchinson M.I."/>
            <person name="Powell A.J."/>
            <person name="Barry K."/>
            <person name="Miller A.N."/>
            <person name="Grigoriev I.V."/>
            <person name="Debuchy R."/>
            <person name="Gladieux P."/>
            <person name="Thoren M.H."/>
            <person name="Johannesson H."/>
        </authorList>
    </citation>
    <scope>NUCLEOTIDE SEQUENCE</scope>
    <source>
        <strain evidence="4">PSN293</strain>
    </source>
</reference>
<dbReference type="SUPFAM" id="SSF53474">
    <property type="entry name" value="alpha/beta-Hydrolases"/>
    <property type="match status" value="1"/>
</dbReference>
<reference evidence="4" key="1">
    <citation type="journal article" date="2023" name="Mol. Phylogenet. Evol.">
        <title>Genome-scale phylogeny and comparative genomics of the fungal order Sordariales.</title>
        <authorList>
            <person name="Hensen N."/>
            <person name="Bonometti L."/>
            <person name="Westerberg I."/>
            <person name="Brannstrom I.O."/>
            <person name="Guillou S."/>
            <person name="Cros-Aarteil S."/>
            <person name="Calhoun S."/>
            <person name="Haridas S."/>
            <person name="Kuo A."/>
            <person name="Mondo S."/>
            <person name="Pangilinan J."/>
            <person name="Riley R."/>
            <person name="LaButti K."/>
            <person name="Andreopoulos B."/>
            <person name="Lipzen A."/>
            <person name="Chen C."/>
            <person name="Yan M."/>
            <person name="Daum C."/>
            <person name="Ng V."/>
            <person name="Clum A."/>
            <person name="Steindorff A."/>
            <person name="Ohm R.A."/>
            <person name="Martin F."/>
            <person name="Silar P."/>
            <person name="Natvig D.O."/>
            <person name="Lalanne C."/>
            <person name="Gautier V."/>
            <person name="Ament-Velasquez S.L."/>
            <person name="Kruys A."/>
            <person name="Hutchinson M.I."/>
            <person name="Powell A.J."/>
            <person name="Barry K."/>
            <person name="Miller A.N."/>
            <person name="Grigoriev I.V."/>
            <person name="Debuchy R."/>
            <person name="Gladieux P."/>
            <person name="Hiltunen Thoren M."/>
            <person name="Johannesson H."/>
        </authorList>
    </citation>
    <scope>NUCLEOTIDE SEQUENCE</scope>
    <source>
        <strain evidence="4">PSN293</strain>
    </source>
</reference>
<dbReference type="PROSITE" id="PS00122">
    <property type="entry name" value="CARBOXYLESTERASE_B_1"/>
    <property type="match status" value="1"/>
</dbReference>
<dbReference type="GO" id="GO:0016787">
    <property type="term" value="F:hydrolase activity"/>
    <property type="evidence" value="ECO:0007669"/>
    <property type="project" value="UniProtKB-KW"/>
</dbReference>
<comment type="caution">
    <text evidence="4">The sequence shown here is derived from an EMBL/GenBank/DDBJ whole genome shotgun (WGS) entry which is preliminary data.</text>
</comment>
<accession>A0AAN7B2M6</accession>
<dbReference type="Gene3D" id="3.40.50.1820">
    <property type="entry name" value="alpha/beta hydrolase"/>
    <property type="match status" value="1"/>
</dbReference>
<gene>
    <name evidence="4" type="ORF">QBC37DRAFT_292339</name>
</gene>
<dbReference type="EMBL" id="MU858173">
    <property type="protein sequence ID" value="KAK4210486.1"/>
    <property type="molecule type" value="Genomic_DNA"/>
</dbReference>
<dbReference type="InterPro" id="IPR029058">
    <property type="entry name" value="AB_hydrolase_fold"/>
</dbReference>
<evidence type="ECO:0000313" key="4">
    <source>
        <dbReference type="EMBL" id="KAK4210486.1"/>
    </source>
</evidence>
<dbReference type="InterPro" id="IPR002018">
    <property type="entry name" value="CarbesteraseB"/>
</dbReference>
<keyword evidence="2" id="KW-0378">Hydrolase</keyword>
<dbReference type="PANTHER" id="PTHR43142:SF3">
    <property type="entry name" value="PUTATIVE (AFU_ORTHOLOGUE AFUA_3G09070)-RELATED"/>
    <property type="match status" value="1"/>
</dbReference>
<evidence type="ECO:0000259" key="3">
    <source>
        <dbReference type="Pfam" id="PF00135"/>
    </source>
</evidence>
<name>A0AAN7B2M6_9PEZI</name>
<organism evidence="4 5">
    <name type="scientific">Rhypophila decipiens</name>
    <dbReference type="NCBI Taxonomy" id="261697"/>
    <lineage>
        <taxon>Eukaryota</taxon>
        <taxon>Fungi</taxon>
        <taxon>Dikarya</taxon>
        <taxon>Ascomycota</taxon>
        <taxon>Pezizomycotina</taxon>
        <taxon>Sordariomycetes</taxon>
        <taxon>Sordariomycetidae</taxon>
        <taxon>Sordariales</taxon>
        <taxon>Naviculisporaceae</taxon>
        <taxon>Rhypophila</taxon>
    </lineage>
</organism>
<dbReference type="PANTHER" id="PTHR43142">
    <property type="entry name" value="CARBOXYLIC ESTER HYDROLASE"/>
    <property type="match status" value="1"/>
</dbReference>
<dbReference type="AlphaFoldDB" id="A0AAN7B2M6"/>
<dbReference type="Pfam" id="PF00135">
    <property type="entry name" value="COesterase"/>
    <property type="match status" value="1"/>
</dbReference>
<evidence type="ECO:0000256" key="1">
    <source>
        <dbReference type="ARBA" id="ARBA00005964"/>
    </source>
</evidence>